<keyword evidence="6" id="KW-1185">Reference proteome</keyword>
<dbReference type="Pfam" id="PF04107">
    <property type="entry name" value="GCS2"/>
    <property type="match status" value="1"/>
</dbReference>
<dbReference type="AlphaFoldDB" id="A0A411MJ08"/>
<evidence type="ECO:0000256" key="1">
    <source>
        <dbReference type="ARBA" id="ARBA00022598"/>
    </source>
</evidence>
<dbReference type="NCBIfam" id="NF010039">
    <property type="entry name" value="PRK13515.1"/>
    <property type="match status" value="1"/>
</dbReference>
<protein>
    <recommendedName>
        <fullName evidence="4">Putative glutamate--cysteine ligase 2</fullName>
        <ecNumber evidence="4">6.3.2.2</ecNumber>
    </recommendedName>
    <alternativeName>
        <fullName evidence="4">Gamma-glutamylcysteine synthetase 2</fullName>
        <shortName evidence="4">GCS 2</shortName>
        <shortName evidence="4">Gamma-GCS 2</shortName>
    </alternativeName>
</protein>
<gene>
    <name evidence="5" type="ORF">EXN22_14120</name>
</gene>
<comment type="function">
    <text evidence="4">ATP-dependent carboxylate-amine ligase which exhibits weak glutamate--cysteine ligase activity.</text>
</comment>
<dbReference type="KEGG" id="ptk:EXN22_14120"/>
<dbReference type="GO" id="GO:0005524">
    <property type="term" value="F:ATP binding"/>
    <property type="evidence" value="ECO:0007669"/>
    <property type="project" value="UniProtKB-KW"/>
</dbReference>
<dbReference type="HAMAP" id="MF_01609">
    <property type="entry name" value="Glu_cys_ligase_2"/>
    <property type="match status" value="1"/>
</dbReference>
<dbReference type="RefSeq" id="WP_130264641.1">
    <property type="nucleotide sequence ID" value="NZ_CP035952.1"/>
</dbReference>
<dbReference type="NCBIfam" id="TIGR02050">
    <property type="entry name" value="gshA_cyan_rel"/>
    <property type="match status" value="1"/>
</dbReference>
<dbReference type="PANTHER" id="PTHR36510">
    <property type="entry name" value="GLUTAMATE--CYSTEINE LIGASE 2-RELATED"/>
    <property type="match status" value="1"/>
</dbReference>
<keyword evidence="1 4" id="KW-0436">Ligase</keyword>
<proteinExistence type="inferred from homology"/>
<evidence type="ECO:0000313" key="6">
    <source>
        <dbReference type="Proteomes" id="UP000291130"/>
    </source>
</evidence>
<accession>A0A411MJ08</accession>
<dbReference type="EMBL" id="CP035952">
    <property type="protein sequence ID" value="QBF26774.1"/>
    <property type="molecule type" value="Genomic_DNA"/>
</dbReference>
<dbReference type="EC" id="6.3.2.2" evidence="4"/>
<dbReference type="SUPFAM" id="SSF55931">
    <property type="entry name" value="Glutamine synthetase/guanido kinase"/>
    <property type="match status" value="1"/>
</dbReference>
<organism evidence="5 6">
    <name type="scientific">Pseudomonas tructae</name>
    <dbReference type="NCBI Taxonomy" id="2518644"/>
    <lineage>
        <taxon>Bacteria</taxon>
        <taxon>Pseudomonadati</taxon>
        <taxon>Pseudomonadota</taxon>
        <taxon>Gammaproteobacteria</taxon>
        <taxon>Pseudomonadales</taxon>
        <taxon>Pseudomonadaceae</taxon>
        <taxon>Pseudomonas</taxon>
    </lineage>
</organism>
<comment type="similarity">
    <text evidence="4">Belongs to the glutamate--cysteine ligase type 2 family. YbdK subfamily.</text>
</comment>
<reference evidence="5 6" key="1">
    <citation type="submission" date="2019-02" db="EMBL/GenBank/DDBJ databases">
        <title>Complete genome sequence of Pseudomonas sp. SNU WT1 isolated from rainbow trout.</title>
        <authorList>
            <person name="Oh W.T."/>
            <person name="Park S.C."/>
        </authorList>
    </citation>
    <scope>NUCLEOTIDE SEQUENCE [LARGE SCALE GENOMIC DNA]</scope>
    <source>
        <strain evidence="5 6">SNU WT1</strain>
    </source>
</reference>
<dbReference type="Proteomes" id="UP000291130">
    <property type="component" value="Chromosome"/>
</dbReference>
<dbReference type="GO" id="GO:0004357">
    <property type="term" value="F:glutamate-cysteine ligase activity"/>
    <property type="evidence" value="ECO:0007669"/>
    <property type="project" value="UniProtKB-EC"/>
</dbReference>
<keyword evidence="2 4" id="KW-0547">Nucleotide-binding</keyword>
<sequence>MKPGFGIEEEFLLVDLDSRRVVAEPAAGALTACHEALGQYFSQEMYKSQIEVASPVFGDWLQAQDFVCSARQRLSSSLATYGLGIYAAGSHPSGNWQAQQPAPGEHYHQLFEDYQQVARQSLVCGLHIHVGVAPGYDRIRLINQLLPWLPLLLVLSTSSPFWEGQLTGYRSYRRVLCNEWPRMGLPERLLDWTDYEHYLDLLQRTGARPEFDCWWAIRPSRRYPTVELRIADGCPRLADGLCIALLFHQMVTHCLETRSEDVQLTREMQWVTQENLWRAMRHGRDGRFIDPLSHAPLSAQAWLLQLQTQFAVAPDHIDHALHILTSGTSADVQLATYDRALARGLTQERALCDVIDEQLTHSAMSAL</sequence>
<comment type="catalytic activity">
    <reaction evidence="4">
        <text>L-cysteine + L-glutamate + ATP = gamma-L-glutamyl-L-cysteine + ADP + phosphate + H(+)</text>
        <dbReference type="Rhea" id="RHEA:13285"/>
        <dbReference type="ChEBI" id="CHEBI:15378"/>
        <dbReference type="ChEBI" id="CHEBI:29985"/>
        <dbReference type="ChEBI" id="CHEBI:30616"/>
        <dbReference type="ChEBI" id="CHEBI:35235"/>
        <dbReference type="ChEBI" id="CHEBI:43474"/>
        <dbReference type="ChEBI" id="CHEBI:58173"/>
        <dbReference type="ChEBI" id="CHEBI:456216"/>
        <dbReference type="EC" id="6.3.2.2"/>
    </reaction>
</comment>
<evidence type="ECO:0000313" key="5">
    <source>
        <dbReference type="EMBL" id="QBF26774.1"/>
    </source>
</evidence>
<dbReference type="InterPro" id="IPR050141">
    <property type="entry name" value="GCL_type2/YbdK_subfam"/>
</dbReference>
<dbReference type="InterPro" id="IPR006336">
    <property type="entry name" value="GCS2"/>
</dbReference>
<dbReference type="InterPro" id="IPR014746">
    <property type="entry name" value="Gln_synth/guanido_kin_cat_dom"/>
</dbReference>
<evidence type="ECO:0000256" key="3">
    <source>
        <dbReference type="ARBA" id="ARBA00022840"/>
    </source>
</evidence>
<dbReference type="OrthoDB" id="9769628at2"/>
<dbReference type="Gene3D" id="3.30.590.20">
    <property type="match status" value="1"/>
</dbReference>
<evidence type="ECO:0000256" key="2">
    <source>
        <dbReference type="ARBA" id="ARBA00022741"/>
    </source>
</evidence>
<name>A0A411MJ08_9PSED</name>
<dbReference type="InterPro" id="IPR011793">
    <property type="entry name" value="YbdK"/>
</dbReference>
<keyword evidence="3 4" id="KW-0067">ATP-binding</keyword>
<evidence type="ECO:0000256" key="4">
    <source>
        <dbReference type="HAMAP-Rule" id="MF_01609"/>
    </source>
</evidence>
<dbReference type="GO" id="GO:0042398">
    <property type="term" value="P:modified amino acid biosynthetic process"/>
    <property type="evidence" value="ECO:0007669"/>
    <property type="project" value="InterPro"/>
</dbReference>
<dbReference type="PANTHER" id="PTHR36510:SF1">
    <property type="entry name" value="GLUTAMATE--CYSTEINE LIGASE 2-RELATED"/>
    <property type="match status" value="1"/>
</dbReference>